<dbReference type="InterPro" id="IPR050534">
    <property type="entry name" value="Coronavir_polyprotein_1ab"/>
</dbReference>
<dbReference type="InterPro" id="IPR011009">
    <property type="entry name" value="Kinase-like_dom_sf"/>
</dbReference>
<dbReference type="PROSITE" id="PS00108">
    <property type="entry name" value="PROTEIN_KINASE_ST"/>
    <property type="match status" value="1"/>
</dbReference>
<dbReference type="InterPro" id="IPR008271">
    <property type="entry name" value="Ser/Thr_kinase_AS"/>
</dbReference>
<reference evidence="7 8" key="1">
    <citation type="submission" date="2020-02" db="EMBL/GenBank/DDBJ databases">
        <title>Acidophilic actinobacteria isolated from forest soil.</title>
        <authorList>
            <person name="Golinska P."/>
        </authorList>
    </citation>
    <scope>NUCLEOTIDE SEQUENCE [LARGE SCALE GENOMIC DNA]</scope>
    <source>
        <strain evidence="7 8">NL8</strain>
    </source>
</reference>
<organism evidence="7 8">
    <name type="scientific">Catenulispora pinistramenti</name>
    <dbReference type="NCBI Taxonomy" id="2705254"/>
    <lineage>
        <taxon>Bacteria</taxon>
        <taxon>Bacillati</taxon>
        <taxon>Actinomycetota</taxon>
        <taxon>Actinomycetes</taxon>
        <taxon>Catenulisporales</taxon>
        <taxon>Catenulisporaceae</taxon>
        <taxon>Catenulispora</taxon>
    </lineage>
</organism>
<dbReference type="PANTHER" id="PTHR43788:SF8">
    <property type="entry name" value="DNA-BINDING PROTEIN SMUBP-2"/>
    <property type="match status" value="1"/>
</dbReference>
<dbReference type="SUPFAM" id="SSF56112">
    <property type="entry name" value="Protein kinase-like (PK-like)"/>
    <property type="match status" value="1"/>
</dbReference>
<dbReference type="Proteomes" id="UP000730482">
    <property type="component" value="Unassembled WGS sequence"/>
</dbReference>
<comment type="similarity">
    <text evidence="1">Belongs to the DNA2/NAM7 helicase family.</text>
</comment>
<dbReference type="CDD" id="cd18808">
    <property type="entry name" value="SF1_C_Upf1"/>
    <property type="match status" value="1"/>
</dbReference>
<protein>
    <submittedName>
        <fullName evidence="7">Protein kinase</fullName>
    </submittedName>
</protein>
<dbReference type="InterPro" id="IPR041677">
    <property type="entry name" value="DNA2/NAM7_AAA_11"/>
</dbReference>
<name>A0ABS5KSM8_9ACTN</name>
<evidence type="ECO:0000256" key="5">
    <source>
        <dbReference type="ARBA" id="ARBA00022840"/>
    </source>
</evidence>
<keyword evidence="4" id="KW-0347">Helicase</keyword>
<dbReference type="InterPro" id="IPR000719">
    <property type="entry name" value="Prot_kinase_dom"/>
</dbReference>
<dbReference type="PROSITE" id="PS50011">
    <property type="entry name" value="PROTEIN_KINASE_DOM"/>
    <property type="match status" value="1"/>
</dbReference>
<evidence type="ECO:0000256" key="2">
    <source>
        <dbReference type="ARBA" id="ARBA00022741"/>
    </source>
</evidence>
<keyword evidence="7" id="KW-0418">Kinase</keyword>
<dbReference type="EMBL" id="JAAFYZ010000061">
    <property type="protein sequence ID" value="MBS2549010.1"/>
    <property type="molecule type" value="Genomic_DNA"/>
</dbReference>
<evidence type="ECO:0000259" key="6">
    <source>
        <dbReference type="PROSITE" id="PS50011"/>
    </source>
</evidence>
<dbReference type="Gene3D" id="3.40.50.300">
    <property type="entry name" value="P-loop containing nucleotide triphosphate hydrolases"/>
    <property type="match status" value="2"/>
</dbReference>
<dbReference type="InterPro" id="IPR047187">
    <property type="entry name" value="SF1_C_Upf1"/>
</dbReference>
<comment type="caution">
    <text evidence="7">The sequence shown here is derived from an EMBL/GenBank/DDBJ whole genome shotgun (WGS) entry which is preliminary data.</text>
</comment>
<keyword evidence="7" id="KW-0808">Transferase</keyword>
<dbReference type="SMART" id="SM00220">
    <property type="entry name" value="S_TKc"/>
    <property type="match status" value="1"/>
</dbReference>
<evidence type="ECO:0000313" key="7">
    <source>
        <dbReference type="EMBL" id="MBS2549010.1"/>
    </source>
</evidence>
<keyword evidence="5" id="KW-0067">ATP-binding</keyword>
<dbReference type="InterPro" id="IPR027417">
    <property type="entry name" value="P-loop_NTPase"/>
</dbReference>
<dbReference type="InterPro" id="IPR041679">
    <property type="entry name" value="DNA2/NAM7-like_C"/>
</dbReference>
<evidence type="ECO:0000256" key="3">
    <source>
        <dbReference type="ARBA" id="ARBA00022801"/>
    </source>
</evidence>
<dbReference type="CDD" id="cd14014">
    <property type="entry name" value="STKc_PknB_like"/>
    <property type="match status" value="1"/>
</dbReference>
<keyword evidence="2" id="KW-0547">Nucleotide-binding</keyword>
<dbReference type="PANTHER" id="PTHR43788">
    <property type="entry name" value="DNA2/NAM7 HELICASE FAMILY MEMBER"/>
    <property type="match status" value="1"/>
</dbReference>
<dbReference type="SUPFAM" id="SSF52540">
    <property type="entry name" value="P-loop containing nucleoside triphosphate hydrolases"/>
    <property type="match status" value="1"/>
</dbReference>
<evidence type="ECO:0000256" key="1">
    <source>
        <dbReference type="ARBA" id="ARBA00007913"/>
    </source>
</evidence>
<dbReference type="RefSeq" id="WP_212010586.1">
    <property type="nucleotide sequence ID" value="NZ_JAAFYZ010000061.1"/>
</dbReference>
<evidence type="ECO:0000313" key="8">
    <source>
        <dbReference type="Proteomes" id="UP000730482"/>
    </source>
</evidence>
<feature type="domain" description="Protein kinase" evidence="6">
    <location>
        <begin position="12"/>
        <end position="258"/>
    </location>
</feature>
<dbReference type="Pfam" id="PF13087">
    <property type="entry name" value="AAA_12"/>
    <property type="match status" value="1"/>
</dbReference>
<dbReference type="Gene3D" id="1.10.510.10">
    <property type="entry name" value="Transferase(Phosphotransferase) domain 1"/>
    <property type="match status" value="1"/>
</dbReference>
<sequence length="1143" mass="126555">MSEPELVNQRFLLVGSEARVGGQAEIRRAVDTWSPDGAYVAVKFLRIRDDDDAVKVFFERETDALRAIDHPNVVRLIDAGRDAASGRHFVALEWVEDDLEKRLARGHLSWQGFFDEIGLPLASALSWAHLHEIEHRDVKPRNVLISSANVVKLADFGIAKLRDKLSDPEQTVSDYRTALYSPPEVDGAVPWVRDVYAYGVLAVRSMSAAQLSSPTDVAVALDEIERLPPELRRFLHSCVSADPHLRPKNCAVLEAELIEALQACGAREDRRHNQVWLKLRARAASTVLGTDARQHFGAAEAAVMEDLNASRAYVEFGFDPKTRQADKDQIQLYGQRFRYVMVPDSDRDDRHVIISARELDDKMRHGMQTHACPLPPIVTWTFDEPSAKAAYEGTEALLKVLDEHLAAVREERASQQAGADDLKRLLQDWRRVLDAREELARGSQRPVEYQGYRTGTNGVVIFNLVGESDQDLLDQEWEVHDTSKRLCARGDVVKQDDDTVTIRFRRPGELPTNGVLVPSTGPSGVALKRQRDALAKIEADEAANSALGAILADPASLSVGPPSRIETWQRGDLDRSKQEVVRHALGTQDLVLVEGPPGTGKTTVIAEIVGQTLRKSPRTKILIVSQTHIAIDNALVRLEQAGVDGIVRLGRPQDPKVAAEAQKFLLDRQVKKWIAQVKQRADLFITELAKQHGVDTRHLQAALVLEQLIAALGDINHVEGLVASLASGPIRVAAETSRGPGEDLLAARERLDKLKEIKDELLAEVRTALAGDLTMRDELTVADARAAVETILAGVPNAVKLTKILKLQGEWLQRIGSDDHLTESFLKTRSIVAGTAIGFLGHRSVRDLTFDLCIFDEASKATATESLVSMARAKRWVFVGDTRQLPPVDEDLLRNERLMQSHDVNADSVKTTLFQYLADRTTAPVKHLLREQYRMIQPIGDMISACFYQDQLVSPRIEGLAGYGHLAKPVLWLDTGGRGADRREARGTGGNTSIVNRAEVNIAYEQLEVVARAIGQGIVAVPEGRDLEVLLIAPYSRQVQEIQRKLDRVKLAHVSAAALTVDQVQGRECDLAIFSVTRSNEKGIMGFIGKDYWRRINVALSRARFGLIVVGDAPFCRAQPGALQDVLNYMSDHRDVCEIRDAS</sequence>
<gene>
    <name evidence="7" type="ORF">KGQ19_19270</name>
</gene>
<dbReference type="Pfam" id="PF00069">
    <property type="entry name" value="Pkinase"/>
    <property type="match status" value="1"/>
</dbReference>
<dbReference type="Pfam" id="PF13086">
    <property type="entry name" value="AAA_11"/>
    <property type="match status" value="1"/>
</dbReference>
<dbReference type="GO" id="GO:0016301">
    <property type="term" value="F:kinase activity"/>
    <property type="evidence" value="ECO:0007669"/>
    <property type="project" value="UniProtKB-KW"/>
</dbReference>
<evidence type="ECO:0000256" key="4">
    <source>
        <dbReference type="ARBA" id="ARBA00022806"/>
    </source>
</evidence>
<keyword evidence="3" id="KW-0378">Hydrolase</keyword>
<proteinExistence type="inferred from homology"/>
<keyword evidence="8" id="KW-1185">Reference proteome</keyword>
<accession>A0ABS5KSM8</accession>